<accession>A0A7S8BEK0</accession>
<reference evidence="1 2" key="1">
    <citation type="submission" date="2020-09" db="EMBL/GenBank/DDBJ databases">
        <authorList>
            <person name="Zhang R."/>
            <person name="Garcia K."/>
            <person name="Ogata H."/>
        </authorList>
    </citation>
    <scope>NUCLEOTIDE SEQUENCE [LARGE SCALE GENOMIC DNA]</scope>
    <source>
        <strain evidence="2">stheno</strain>
    </source>
</reference>
<keyword evidence="2" id="KW-1185">Reference proteome</keyword>
<evidence type="ECO:0000313" key="1">
    <source>
        <dbReference type="EMBL" id="QPB44183.1"/>
    </source>
</evidence>
<dbReference type="Proteomes" id="UP001162098">
    <property type="component" value="Segment"/>
</dbReference>
<protein>
    <submittedName>
        <fullName evidence="1">Uncharacterized protein</fullName>
    </submittedName>
</protein>
<name>A0A7S8BEK0_9VIRU</name>
<dbReference type="KEGG" id="vg:80543379"/>
<evidence type="ECO:0000313" key="2">
    <source>
        <dbReference type="Proteomes" id="UP001162098"/>
    </source>
</evidence>
<dbReference type="EMBL" id="MW018138">
    <property type="protein sequence ID" value="QPB44183.1"/>
    <property type="molecule type" value="Genomic_DNA"/>
</dbReference>
<proteinExistence type="predicted"/>
<sequence>MEDHPLFAELLATPAPSRPVIKRQVRVVNKVDGDGNSTIIFVDRTPGAHALAQAVDMVASGAIPMKPVTRGADHLVWFISSGDGGDDDRKTAAQAKVALLRELRRV</sequence>
<organism evidence="1 2">
    <name type="scientific">Medusavirus stheno T3</name>
    <dbReference type="NCBI Taxonomy" id="3069717"/>
    <lineage>
        <taxon>Viruses</taxon>
        <taxon>Varidnaviria</taxon>
        <taxon>Bamfordvirae</taxon>
        <taxon>Nucleocytoviricota</taxon>
        <taxon>Megaviricetes</taxon>
        <taxon>Mamonoviridae</taxon>
        <taxon>Medusavirus</taxon>
        <taxon>Medusavirus sthenus</taxon>
    </lineage>
</organism>